<dbReference type="EMBL" id="CP092085">
    <property type="protein sequence ID" value="UUN99160.1"/>
    <property type="molecule type" value="Genomic_DNA"/>
</dbReference>
<organism evidence="1 2">
    <name type="scientific">Acinetobacter bereziniae</name>
    <name type="common">Acinetobacter genomosp. 10</name>
    <dbReference type="NCBI Taxonomy" id="106648"/>
    <lineage>
        <taxon>Bacteria</taxon>
        <taxon>Pseudomonadati</taxon>
        <taxon>Pseudomonadota</taxon>
        <taxon>Gammaproteobacteria</taxon>
        <taxon>Moraxellales</taxon>
        <taxon>Moraxellaceae</taxon>
        <taxon>Acinetobacter</taxon>
    </lineage>
</organism>
<proteinExistence type="predicted"/>
<gene>
    <name evidence="1" type="ORF">I9054_006830</name>
</gene>
<reference evidence="1" key="1">
    <citation type="submission" date="2022-02" db="EMBL/GenBank/DDBJ databases">
        <title>Characterization of Tn125 harboring carbapenem-resistant Acinetobacter bereziniae clinical isolates.</title>
        <authorList>
            <person name="Wong N.-K."/>
            <person name="Pan Q."/>
        </authorList>
    </citation>
    <scope>NUCLEOTIDE SEQUENCE</scope>
    <source>
        <strain evidence="1">GD03393</strain>
    </source>
</reference>
<sequence>MHSHQIKQYLGIIFVAVFVIFGIFFYFIADENIHIFLYVFLFYIIFSVFLGRKFSLSKHSHVHALVLICSYFILQCVYTASPRIQFEEFKLWHPTWEKVQHVRIIDYSAEQYRIGRSTSFAYMNVIYEYRYQQKMYTVEQPDITRQYYLWVTDQSDTLKQSSQQKFEHSINKHEFEVWVNPAQPQDAFLFYSQRWFDLRGSWLAKIFFIAQYFLVFAVAIAGSMYVVGRLRKHLSGFSQALNRQPAWLRYVLISVIFIVSVMTLLFLWIGFMVLKSQYWG</sequence>
<dbReference type="AlphaFoldDB" id="A0A8I1AF42"/>
<dbReference type="RefSeq" id="WP_058968831.1">
    <property type="nucleotide sequence ID" value="NZ_BKNL01000012.1"/>
</dbReference>
<name>A0A8I1AF42_ACIBZ</name>
<dbReference type="Proteomes" id="UP000644140">
    <property type="component" value="Chromosome"/>
</dbReference>
<evidence type="ECO:0000313" key="1">
    <source>
        <dbReference type="EMBL" id="UUN99160.1"/>
    </source>
</evidence>
<protein>
    <submittedName>
        <fullName evidence="1">Uncharacterized protein</fullName>
    </submittedName>
</protein>
<evidence type="ECO:0000313" key="2">
    <source>
        <dbReference type="Proteomes" id="UP000644140"/>
    </source>
</evidence>
<accession>A0A8I1AF42</accession>